<comment type="caution">
    <text evidence="2">The sequence shown here is derived from an EMBL/GenBank/DDBJ whole genome shotgun (WGS) entry which is preliminary data.</text>
</comment>
<reference evidence="2" key="1">
    <citation type="journal article" date="2022" name="bioRxiv">
        <title>Sequencing and chromosome-scale assembly of the giantPleurodeles waltlgenome.</title>
        <authorList>
            <person name="Brown T."/>
            <person name="Elewa A."/>
            <person name="Iarovenko S."/>
            <person name="Subramanian E."/>
            <person name="Araus A.J."/>
            <person name="Petzold A."/>
            <person name="Susuki M."/>
            <person name="Suzuki K.-i.T."/>
            <person name="Hayashi T."/>
            <person name="Toyoda A."/>
            <person name="Oliveira C."/>
            <person name="Osipova E."/>
            <person name="Leigh N.D."/>
            <person name="Simon A."/>
            <person name="Yun M.H."/>
        </authorList>
    </citation>
    <scope>NUCLEOTIDE SEQUENCE</scope>
    <source>
        <strain evidence="2">20211129_DDA</strain>
        <tissue evidence="2">Liver</tissue>
    </source>
</reference>
<dbReference type="EMBL" id="JANPWB010000006">
    <property type="protein sequence ID" value="KAJ1177129.1"/>
    <property type="molecule type" value="Genomic_DNA"/>
</dbReference>
<feature type="compositionally biased region" description="Polar residues" evidence="1">
    <location>
        <begin position="53"/>
        <end position="62"/>
    </location>
</feature>
<name>A0AAV7TMG6_PLEWA</name>
<gene>
    <name evidence="2" type="ORF">NDU88_002391</name>
</gene>
<evidence type="ECO:0000313" key="2">
    <source>
        <dbReference type="EMBL" id="KAJ1177129.1"/>
    </source>
</evidence>
<evidence type="ECO:0000313" key="3">
    <source>
        <dbReference type="Proteomes" id="UP001066276"/>
    </source>
</evidence>
<keyword evidence="3" id="KW-1185">Reference proteome</keyword>
<proteinExistence type="predicted"/>
<dbReference type="Proteomes" id="UP001066276">
    <property type="component" value="Chromosome 3_2"/>
</dbReference>
<feature type="region of interest" description="Disordered" evidence="1">
    <location>
        <begin position="53"/>
        <end position="163"/>
    </location>
</feature>
<sequence length="225" mass="22936">MGPYDVAPVVPLMGTGEERKQLAVHCSPHGGPLVPHILTADEASPAALFTAGQGTTLRTRTPGSEAKGELPGCSGLQVHHRLLRAGSASSSPTRKAAGGRSGSGERYGQSNSPLSHQGPLVLETRDQQGGPLRISTPGGSGAGAPRPQLTTGSSEFPAPPGTAATAAAQDTKLLADNQAAQTRHPEFSALLTGASEPQRHMTIRRGDPRLCSAIAAQLLLALVGS</sequence>
<organism evidence="2 3">
    <name type="scientific">Pleurodeles waltl</name>
    <name type="common">Iberian ribbed newt</name>
    <dbReference type="NCBI Taxonomy" id="8319"/>
    <lineage>
        <taxon>Eukaryota</taxon>
        <taxon>Metazoa</taxon>
        <taxon>Chordata</taxon>
        <taxon>Craniata</taxon>
        <taxon>Vertebrata</taxon>
        <taxon>Euteleostomi</taxon>
        <taxon>Amphibia</taxon>
        <taxon>Batrachia</taxon>
        <taxon>Caudata</taxon>
        <taxon>Salamandroidea</taxon>
        <taxon>Salamandridae</taxon>
        <taxon>Pleurodelinae</taxon>
        <taxon>Pleurodeles</taxon>
    </lineage>
</organism>
<dbReference type="AlphaFoldDB" id="A0AAV7TMG6"/>
<protein>
    <submittedName>
        <fullName evidence="2">Uncharacterized protein</fullName>
    </submittedName>
</protein>
<evidence type="ECO:0000256" key="1">
    <source>
        <dbReference type="SAM" id="MobiDB-lite"/>
    </source>
</evidence>
<accession>A0AAV7TMG6</accession>